<evidence type="ECO:0000256" key="8">
    <source>
        <dbReference type="ARBA" id="ARBA00023163"/>
    </source>
</evidence>
<keyword evidence="8" id="KW-0804">Transcription</keyword>
<keyword evidence="15" id="KW-1185">Reference proteome</keyword>
<dbReference type="SUPFAM" id="SSF55637">
    <property type="entry name" value="Cell cycle regulatory proteins"/>
    <property type="match status" value="1"/>
</dbReference>
<accession>A0A8S1EW56</accession>
<evidence type="ECO:0000256" key="7">
    <source>
        <dbReference type="ARBA" id="ARBA00023015"/>
    </source>
</evidence>
<keyword evidence="6" id="KW-0498">Mitosis</keyword>
<dbReference type="Proteomes" id="UP000494206">
    <property type="component" value="Unassembled WGS sequence"/>
</dbReference>
<evidence type="ECO:0000313" key="14">
    <source>
        <dbReference type="EMBL" id="CAB3406010.1"/>
    </source>
</evidence>
<organism evidence="14 15">
    <name type="scientific">Caenorhabditis bovis</name>
    <dbReference type="NCBI Taxonomy" id="2654633"/>
    <lineage>
        <taxon>Eukaryota</taxon>
        <taxon>Metazoa</taxon>
        <taxon>Ecdysozoa</taxon>
        <taxon>Nematoda</taxon>
        <taxon>Chromadorea</taxon>
        <taxon>Rhabditida</taxon>
        <taxon>Rhabditina</taxon>
        <taxon>Rhabditomorpha</taxon>
        <taxon>Rhabditoidea</taxon>
        <taxon>Rhabditidae</taxon>
        <taxon>Peloderinae</taxon>
        <taxon>Caenorhabditis</taxon>
    </lineage>
</organism>
<evidence type="ECO:0000256" key="2">
    <source>
        <dbReference type="ARBA" id="ARBA00008075"/>
    </source>
</evidence>
<sequence>MGSLKSLFDPISLHKNEQSLRGEDHPTCAWSHTLKFEEYHRQTLFTCSVNNYLPDDCLSVVSVYEVPLDTNGLHLLSTYTFSAGKENIYSSAWCYDTYEAKMGRSPYMLVVGGDNGFIFVIDTARQKLVNRLVGHGGAVNEIRTCPTNSNLIASSSKDKSIRIWHIRNDGCLIVMGGPASHLDQILSLDWHSSGKNILSCGMDHTVLKWELAENREMKIIRNAEKMLSCGKRNILAVPHQAVVLQNTAPIDDTRHPDPKKRKPILENVFGANDEDNMALKETIEILARHTEDDIYLPVYSPVAKNCDMHADYVDCVRYFGKSDYIFSKGCGKEAAIAMWRFGTPKNVDTLRSSIPSYKPETSSVRLMTKSVPDGETWFIKFDIDPRNENSFAMTTGANDFYYSSKYEDDEYEYRHVHVTKEVAKLIPTNRLMSETEWRSLGIQQSPGWIHYMIHGPERHVLLFRRPLPKKKTDGVVASSGNAVGVR</sequence>
<dbReference type="PROSITE" id="PS50082">
    <property type="entry name" value="WD_REPEATS_2"/>
    <property type="match status" value="2"/>
</dbReference>
<dbReference type="InterPro" id="IPR001680">
    <property type="entry name" value="WD40_rpt"/>
</dbReference>
<dbReference type="GO" id="GO:0051301">
    <property type="term" value="P:cell division"/>
    <property type="evidence" value="ECO:0007669"/>
    <property type="project" value="UniProtKB-UniRule"/>
</dbReference>
<protein>
    <recommendedName>
        <fullName evidence="11 13">Cyclin-dependent kinases regulatory subunit</fullName>
    </recommendedName>
</protein>
<evidence type="ECO:0000256" key="4">
    <source>
        <dbReference type="ARBA" id="ARBA00022618"/>
    </source>
</evidence>
<comment type="similarity">
    <text evidence="1 13">Belongs to the CKS family.</text>
</comment>
<dbReference type="SMART" id="SM00320">
    <property type="entry name" value="WD40"/>
    <property type="match status" value="3"/>
</dbReference>
<evidence type="ECO:0000256" key="11">
    <source>
        <dbReference type="ARBA" id="ARBA00068939"/>
    </source>
</evidence>
<evidence type="ECO:0000256" key="6">
    <source>
        <dbReference type="ARBA" id="ARBA00022776"/>
    </source>
</evidence>
<dbReference type="PANTHER" id="PTHR10253">
    <property type="entry name" value="POLYCOMB PROTEIN"/>
    <property type="match status" value="1"/>
</dbReference>
<dbReference type="InterPro" id="IPR015943">
    <property type="entry name" value="WD40/YVTN_repeat-like_dom_sf"/>
</dbReference>
<dbReference type="SUPFAM" id="SSF50978">
    <property type="entry name" value="WD40 repeat-like"/>
    <property type="match status" value="1"/>
</dbReference>
<comment type="function">
    <text evidence="13">Binds to the catalytic subunit of the cyclin dependent kinases and is essential for their biological function.</text>
</comment>
<feature type="repeat" description="WD" evidence="12">
    <location>
        <begin position="132"/>
        <end position="174"/>
    </location>
</feature>
<dbReference type="SMART" id="SM01084">
    <property type="entry name" value="CKS"/>
    <property type="match status" value="1"/>
</dbReference>
<keyword evidence="9 13" id="KW-0131">Cell cycle</keyword>
<dbReference type="AlphaFoldDB" id="A0A8S1EW56"/>
<dbReference type="Pfam" id="PF01111">
    <property type="entry name" value="CKS"/>
    <property type="match status" value="1"/>
</dbReference>
<dbReference type="InterPro" id="IPR036858">
    <property type="entry name" value="Cyclin-dep_kinase_reg-sub_sf"/>
</dbReference>
<dbReference type="GO" id="GO:0016538">
    <property type="term" value="F:cyclin-dependent protein serine/threonine kinase regulator activity"/>
    <property type="evidence" value="ECO:0007669"/>
    <property type="project" value="InterPro"/>
</dbReference>
<feature type="repeat" description="WD" evidence="12">
    <location>
        <begin position="178"/>
        <end position="219"/>
    </location>
</feature>
<keyword evidence="5" id="KW-0677">Repeat</keyword>
<evidence type="ECO:0000256" key="12">
    <source>
        <dbReference type="PROSITE-ProRule" id="PRU00221"/>
    </source>
</evidence>
<dbReference type="PROSITE" id="PS00944">
    <property type="entry name" value="CKS_1"/>
    <property type="match status" value="1"/>
</dbReference>
<keyword evidence="4 13" id="KW-0132">Cell division</keyword>
<comment type="subunit">
    <text evidence="10">Forms a homohexamer that can probably bind six kinase subunits. Interacts with cdk-1.</text>
</comment>
<dbReference type="PROSITE" id="PS50294">
    <property type="entry name" value="WD_REPEATS_REGION"/>
    <property type="match status" value="1"/>
</dbReference>
<evidence type="ECO:0000313" key="15">
    <source>
        <dbReference type="Proteomes" id="UP000494206"/>
    </source>
</evidence>
<dbReference type="InterPro" id="IPR036322">
    <property type="entry name" value="WD40_repeat_dom_sf"/>
</dbReference>
<dbReference type="EMBL" id="CADEPM010000005">
    <property type="protein sequence ID" value="CAB3406010.1"/>
    <property type="molecule type" value="Genomic_DNA"/>
</dbReference>
<proteinExistence type="inferred from homology"/>
<dbReference type="OrthoDB" id="7318948at2759"/>
<evidence type="ECO:0000256" key="5">
    <source>
        <dbReference type="ARBA" id="ARBA00022737"/>
    </source>
</evidence>
<dbReference type="Pfam" id="PF00400">
    <property type="entry name" value="WD40"/>
    <property type="match status" value="2"/>
</dbReference>
<evidence type="ECO:0000256" key="9">
    <source>
        <dbReference type="ARBA" id="ARBA00023306"/>
    </source>
</evidence>
<dbReference type="InterPro" id="IPR000789">
    <property type="entry name" value="Cyclin-dep_kinase_reg-sub"/>
</dbReference>
<evidence type="ECO:0000256" key="13">
    <source>
        <dbReference type="RuleBase" id="RU311113"/>
    </source>
</evidence>
<dbReference type="Gene3D" id="2.130.10.10">
    <property type="entry name" value="YVTN repeat-like/Quinoprotein amine dehydrogenase"/>
    <property type="match status" value="1"/>
</dbReference>
<comment type="similarity">
    <text evidence="2">Belongs to the WD repeat ESC family.</text>
</comment>
<reference evidence="14 15" key="1">
    <citation type="submission" date="2020-04" db="EMBL/GenBank/DDBJ databases">
        <authorList>
            <person name="Laetsch R D."/>
            <person name="Stevens L."/>
            <person name="Kumar S."/>
            <person name="Blaxter L. M."/>
        </authorList>
    </citation>
    <scope>NUCLEOTIDE SEQUENCE [LARGE SCALE GENOMIC DNA]</scope>
</reference>
<keyword evidence="3 12" id="KW-0853">WD repeat</keyword>
<dbReference type="PROSITE" id="PS00945">
    <property type="entry name" value="CKS_2"/>
    <property type="match status" value="1"/>
</dbReference>
<comment type="caution">
    <text evidence="14">The sequence shown here is derived from an EMBL/GenBank/DDBJ whole genome shotgun (WGS) entry which is preliminary data.</text>
</comment>
<gene>
    <name evidence="14" type="ORF">CBOVIS_LOCUS8140</name>
</gene>
<evidence type="ECO:0000256" key="3">
    <source>
        <dbReference type="ARBA" id="ARBA00022574"/>
    </source>
</evidence>
<dbReference type="InterPro" id="IPR051243">
    <property type="entry name" value="PcG_WD-repeat"/>
</dbReference>
<name>A0A8S1EW56_9PELO</name>
<keyword evidence="7" id="KW-0805">Transcription regulation</keyword>
<dbReference type="PRINTS" id="PR00296">
    <property type="entry name" value="CYCLINKINASE"/>
</dbReference>
<evidence type="ECO:0000256" key="10">
    <source>
        <dbReference type="ARBA" id="ARBA00066120"/>
    </source>
</evidence>
<dbReference type="FunFam" id="3.30.170.10:FF:000001">
    <property type="entry name" value="Cyclin-dependent kinases regulatory subunit"/>
    <property type="match status" value="1"/>
</dbReference>
<dbReference type="Gene3D" id="3.30.170.10">
    <property type="entry name" value="Cyclin-dependent kinase, regulatory subunit"/>
    <property type="match status" value="1"/>
</dbReference>
<evidence type="ECO:0000256" key="1">
    <source>
        <dbReference type="ARBA" id="ARBA00007782"/>
    </source>
</evidence>